<feature type="compositionally biased region" description="Polar residues" evidence="2">
    <location>
        <begin position="746"/>
        <end position="773"/>
    </location>
</feature>
<feature type="compositionally biased region" description="Basic and acidic residues" evidence="2">
    <location>
        <begin position="830"/>
        <end position="877"/>
    </location>
</feature>
<feature type="compositionally biased region" description="Basic and acidic residues" evidence="2">
    <location>
        <begin position="774"/>
        <end position="791"/>
    </location>
</feature>
<dbReference type="InterPro" id="IPR001878">
    <property type="entry name" value="Znf_CCHC"/>
</dbReference>
<feature type="region of interest" description="Disordered" evidence="2">
    <location>
        <begin position="453"/>
        <end position="483"/>
    </location>
</feature>
<feature type="domain" description="CCHC-type" evidence="3">
    <location>
        <begin position="440"/>
        <end position="455"/>
    </location>
</feature>
<feature type="compositionally biased region" description="Polar residues" evidence="2">
    <location>
        <begin position="467"/>
        <end position="477"/>
    </location>
</feature>
<sequence length="906" mass="99285">HDVGWGSAAPQKTQQKTPQQTPQQIPQSPQNTPAQNNGWAVIPPPVHDVGWGSAAPQQTPQQIPQQISPSPQKTPAQNNGWAVIPPPVHDVGWSAATPQKAPVKPLQEAPKSNEKWGATNKGNATANQPEQQNVVDSWGGNPSKPSDSSNDWTKQAALFAKELGVSNEIKETPWGKSNNDKVEDSYGGSYGDSYGGSANNSYDNNRHGSRECRNCGQEGHFARECREKKQGYGGGSGYGGARTCHKCGKEGHISRDCTESDGYGGGYGGAKTCHKCGKEGHISRDCTEGGGYGGGYGGAKTCHKCGKEGHISRDCTEGGGYGGGYAGAKTCHKCGKEGHISRDCTEGGGGYGGGYAGAKTCHKCGKEGHISRDCTEESSRGAYGGGYGGSYNNGGSVCYKCNKPGHRPQDCKEDAHETTEDDGGYGGYGGYGGKGGSITCYKCKQPGHRSSECTEEGGFSGAPSRPRPTTHSPFSNSKHPDISSEEAWQRLLEADKSKDADDFKEAFEIYAKTAPEDTFQSIEKKLRGSKCNGRIVALERAEIPFTQVLVDLQGNIKEKYVARIIMGHPSRLARTAGNRAQNEDENFRWLADSGFIVDDRVSPLCFNCKQKGHSSRECPEPRKEIEKHTYLTCQNCKSSEHITNFKCGSTEHISRDCEEKGNDGEDDQKNFRNNQTCHNCNREGHISRDCPEPKRGGRKCYKCNEEGHMSKDCTADSNSGGDYDRGNYNNSGGWANETSWNKPAWNTQQEQVGDTYSQENTRNRGGNRESSWSKGRDNPRERDDYYDRGNERNVTSTSWGIRDKPGKPKNVDEFGWKNMNTNDNIQVAHGEYENSRGRNNEPRNGDYESSRGRNNEPRDKWRNESYNKSSGDDDWARNQESPTQSTRSNVRRSDAQTSNLDSKPWW</sequence>
<feature type="compositionally biased region" description="Basic and acidic residues" evidence="2">
    <location>
        <begin position="170"/>
        <end position="184"/>
    </location>
</feature>
<keyword evidence="5" id="KW-1185">Reference proteome</keyword>
<dbReference type="Gene3D" id="4.10.60.10">
    <property type="entry name" value="Zinc finger, CCHC-type"/>
    <property type="match status" value="7"/>
</dbReference>
<proteinExistence type="predicted"/>
<dbReference type="GO" id="GO:0008270">
    <property type="term" value="F:zinc ion binding"/>
    <property type="evidence" value="ECO:0007669"/>
    <property type="project" value="UniProtKB-KW"/>
</dbReference>
<gene>
    <name evidence="4" type="ORF">FMOSSE_LOCUS2664</name>
</gene>
<dbReference type="SUPFAM" id="SSF57756">
    <property type="entry name" value="Retrovirus zinc finger-like domains"/>
    <property type="match status" value="6"/>
</dbReference>
<evidence type="ECO:0000256" key="2">
    <source>
        <dbReference type="SAM" id="MobiDB-lite"/>
    </source>
</evidence>
<dbReference type="GO" id="GO:0003676">
    <property type="term" value="F:nucleic acid binding"/>
    <property type="evidence" value="ECO:0007669"/>
    <property type="project" value="InterPro"/>
</dbReference>
<feature type="region of interest" description="Disordered" evidence="2">
    <location>
        <begin position="746"/>
        <end position="906"/>
    </location>
</feature>
<feature type="domain" description="CCHC-type" evidence="3">
    <location>
        <begin position="398"/>
        <end position="413"/>
    </location>
</feature>
<keyword evidence="1" id="KW-0479">Metal-binding</keyword>
<feature type="domain" description="CCHC-type" evidence="3">
    <location>
        <begin position="331"/>
        <end position="346"/>
    </location>
</feature>
<feature type="domain" description="CCHC-type" evidence="3">
    <location>
        <begin position="361"/>
        <end position="376"/>
    </location>
</feature>
<dbReference type="EMBL" id="CAJVPP010000359">
    <property type="protein sequence ID" value="CAG8474109.1"/>
    <property type="molecule type" value="Genomic_DNA"/>
</dbReference>
<dbReference type="Proteomes" id="UP000789375">
    <property type="component" value="Unassembled WGS sequence"/>
</dbReference>
<reference evidence="4" key="1">
    <citation type="submission" date="2021-06" db="EMBL/GenBank/DDBJ databases">
        <authorList>
            <person name="Kallberg Y."/>
            <person name="Tangrot J."/>
            <person name="Rosling A."/>
        </authorList>
    </citation>
    <scope>NUCLEOTIDE SEQUENCE</scope>
    <source>
        <strain evidence="4">87-6 pot B 2015</strain>
    </source>
</reference>
<feature type="compositionally biased region" description="Polar residues" evidence="2">
    <location>
        <begin position="143"/>
        <end position="153"/>
    </location>
</feature>
<dbReference type="InterPro" id="IPR036875">
    <property type="entry name" value="Znf_CCHC_sf"/>
</dbReference>
<dbReference type="Pfam" id="PF00098">
    <property type="entry name" value="zf-CCHC"/>
    <property type="match status" value="12"/>
</dbReference>
<evidence type="ECO:0000256" key="1">
    <source>
        <dbReference type="PROSITE-ProRule" id="PRU00047"/>
    </source>
</evidence>
<protein>
    <submittedName>
        <fullName evidence="4">7137_t:CDS:1</fullName>
    </submittedName>
</protein>
<dbReference type="PANTHER" id="PTHR23002">
    <property type="entry name" value="ZINC FINGER CCHC DOMAIN CONTAINING PROTEIN"/>
    <property type="match status" value="1"/>
</dbReference>
<feature type="non-terminal residue" evidence="4">
    <location>
        <position position="906"/>
    </location>
</feature>
<dbReference type="InterPro" id="IPR051714">
    <property type="entry name" value="Znf_CCHC_NABP"/>
</dbReference>
<feature type="domain" description="CCHC-type" evidence="3">
    <location>
        <begin position="244"/>
        <end position="259"/>
    </location>
</feature>
<organism evidence="4 5">
    <name type="scientific">Funneliformis mosseae</name>
    <name type="common">Endomycorrhizal fungus</name>
    <name type="synonym">Glomus mosseae</name>
    <dbReference type="NCBI Taxonomy" id="27381"/>
    <lineage>
        <taxon>Eukaryota</taxon>
        <taxon>Fungi</taxon>
        <taxon>Fungi incertae sedis</taxon>
        <taxon>Mucoromycota</taxon>
        <taxon>Glomeromycotina</taxon>
        <taxon>Glomeromycetes</taxon>
        <taxon>Glomerales</taxon>
        <taxon>Glomeraceae</taxon>
        <taxon>Funneliformis</taxon>
    </lineage>
</organism>
<feature type="domain" description="CCHC-type" evidence="3">
    <location>
        <begin position="698"/>
        <end position="713"/>
    </location>
</feature>
<keyword evidence="1" id="KW-0863">Zinc-finger</keyword>
<feature type="compositionally biased region" description="Low complexity" evidence="2">
    <location>
        <begin position="10"/>
        <end position="33"/>
    </location>
</feature>
<feature type="compositionally biased region" description="Polar residues" evidence="2">
    <location>
        <begin position="878"/>
        <end position="888"/>
    </location>
</feature>
<evidence type="ECO:0000313" key="5">
    <source>
        <dbReference type="Proteomes" id="UP000789375"/>
    </source>
</evidence>
<dbReference type="PROSITE" id="PS50158">
    <property type="entry name" value="ZF_CCHC"/>
    <property type="match status" value="11"/>
</dbReference>
<feature type="domain" description="CCHC-type" evidence="3">
    <location>
        <begin position="605"/>
        <end position="620"/>
    </location>
</feature>
<keyword evidence="1" id="KW-0862">Zinc</keyword>
<dbReference type="SMART" id="SM00343">
    <property type="entry name" value="ZnF_C2HC"/>
    <property type="match status" value="12"/>
</dbReference>
<feature type="domain" description="CCHC-type" evidence="3">
    <location>
        <begin position="677"/>
        <end position="692"/>
    </location>
</feature>
<name>A0A9N8Z954_FUNMO</name>
<feature type="domain" description="CCHC-type" evidence="3">
    <location>
        <begin position="302"/>
        <end position="317"/>
    </location>
</feature>
<feature type="compositionally biased region" description="Polar residues" evidence="2">
    <location>
        <begin position="120"/>
        <end position="135"/>
    </location>
</feature>
<accession>A0A9N8Z954</accession>
<dbReference type="AlphaFoldDB" id="A0A9N8Z954"/>
<evidence type="ECO:0000313" key="4">
    <source>
        <dbReference type="EMBL" id="CAG8474109.1"/>
    </source>
</evidence>
<feature type="domain" description="CCHC-type" evidence="3">
    <location>
        <begin position="273"/>
        <end position="288"/>
    </location>
</feature>
<feature type="domain" description="CCHC-type" evidence="3">
    <location>
        <begin position="212"/>
        <end position="227"/>
    </location>
</feature>
<comment type="caution">
    <text evidence="4">The sequence shown here is derived from an EMBL/GenBank/DDBJ whole genome shotgun (WGS) entry which is preliminary data.</text>
</comment>
<feature type="compositionally biased region" description="Low complexity" evidence="2">
    <location>
        <begin position="56"/>
        <end position="75"/>
    </location>
</feature>
<feature type="compositionally biased region" description="Polar residues" evidence="2">
    <location>
        <begin position="895"/>
        <end position="906"/>
    </location>
</feature>
<feature type="region of interest" description="Disordered" evidence="2">
    <location>
        <begin position="1"/>
        <end position="155"/>
    </location>
</feature>
<feature type="compositionally biased region" description="Basic and acidic residues" evidence="2">
    <location>
        <begin position="801"/>
        <end position="815"/>
    </location>
</feature>
<feature type="region of interest" description="Disordered" evidence="2">
    <location>
        <begin position="170"/>
        <end position="202"/>
    </location>
</feature>
<evidence type="ECO:0000259" key="3">
    <source>
        <dbReference type="PROSITE" id="PS50158"/>
    </source>
</evidence>